<dbReference type="SMART" id="SM00060">
    <property type="entry name" value="FN3"/>
    <property type="match status" value="1"/>
</dbReference>
<feature type="compositionally biased region" description="Basic and acidic residues" evidence="6">
    <location>
        <begin position="845"/>
        <end position="854"/>
    </location>
</feature>
<keyword evidence="2 7" id="KW-0472">Membrane</keyword>
<comment type="caution">
    <text evidence="11">The sequence shown here is derived from an EMBL/GenBank/DDBJ whole genome shotgun (WGS) entry which is preliminary data.</text>
</comment>
<dbReference type="InterPro" id="IPR013106">
    <property type="entry name" value="Ig_V-set"/>
</dbReference>
<keyword evidence="8" id="KW-0732">Signal</keyword>
<feature type="chain" id="PRO_5035735694" evidence="8">
    <location>
        <begin position="21"/>
        <end position="1019"/>
    </location>
</feature>
<keyword evidence="3" id="KW-1015">Disulfide bond</keyword>
<accession>A0A8S3R5E2</accession>
<keyword evidence="12" id="KW-1185">Reference proteome</keyword>
<dbReference type="PANTHER" id="PTHR11640:SF31">
    <property type="entry name" value="IRREGULAR CHIASM C-ROUGHEST PROTEIN-RELATED"/>
    <property type="match status" value="1"/>
</dbReference>
<dbReference type="Gene3D" id="2.60.40.10">
    <property type="entry name" value="Immunoglobulins"/>
    <property type="match status" value="3"/>
</dbReference>
<dbReference type="OrthoDB" id="8749387at2759"/>
<dbReference type="SUPFAM" id="SSF48726">
    <property type="entry name" value="Immunoglobulin"/>
    <property type="match status" value="2"/>
</dbReference>
<feature type="transmembrane region" description="Helical" evidence="7">
    <location>
        <begin position="580"/>
        <end position="599"/>
    </location>
</feature>
<dbReference type="InterPro" id="IPR036179">
    <property type="entry name" value="Ig-like_dom_sf"/>
</dbReference>
<evidence type="ECO:0000256" key="5">
    <source>
        <dbReference type="ARBA" id="ARBA00023319"/>
    </source>
</evidence>
<evidence type="ECO:0000259" key="10">
    <source>
        <dbReference type="PROSITE" id="PS50853"/>
    </source>
</evidence>
<feature type="domain" description="Ig-like" evidence="9">
    <location>
        <begin position="213"/>
        <end position="299"/>
    </location>
</feature>
<dbReference type="InterPro" id="IPR013783">
    <property type="entry name" value="Ig-like_fold"/>
</dbReference>
<evidence type="ECO:0000256" key="6">
    <source>
        <dbReference type="SAM" id="MobiDB-lite"/>
    </source>
</evidence>
<dbReference type="InterPro" id="IPR051275">
    <property type="entry name" value="Cell_adhesion_signaling"/>
</dbReference>
<dbReference type="PROSITE" id="PS50853">
    <property type="entry name" value="FN3"/>
    <property type="match status" value="1"/>
</dbReference>
<evidence type="ECO:0000256" key="8">
    <source>
        <dbReference type="SAM" id="SignalP"/>
    </source>
</evidence>
<evidence type="ECO:0000259" key="9">
    <source>
        <dbReference type="PROSITE" id="PS50835"/>
    </source>
</evidence>
<dbReference type="InterPro" id="IPR007110">
    <property type="entry name" value="Ig-like_dom"/>
</dbReference>
<keyword evidence="5" id="KW-0393">Immunoglobulin domain</keyword>
<name>A0A8S3R5E2_MYTED</name>
<feature type="domain" description="Fibronectin type-III" evidence="10">
    <location>
        <begin position="477"/>
        <end position="573"/>
    </location>
</feature>
<comment type="subcellular location">
    <subcellularLocation>
        <location evidence="1">Membrane</location>
        <topology evidence="1">Single-pass type I membrane protein</topology>
    </subcellularLocation>
</comment>
<dbReference type="PANTHER" id="PTHR11640">
    <property type="entry name" value="NEPHRIN"/>
    <property type="match status" value="1"/>
</dbReference>
<feature type="domain" description="Ig-like" evidence="9">
    <location>
        <begin position="304"/>
        <end position="397"/>
    </location>
</feature>
<dbReference type="Pfam" id="PF07686">
    <property type="entry name" value="V-set"/>
    <property type="match status" value="1"/>
</dbReference>
<feature type="signal peptide" evidence="8">
    <location>
        <begin position="1"/>
        <end position="20"/>
    </location>
</feature>
<feature type="domain" description="Ig-like" evidence="9">
    <location>
        <begin position="22"/>
        <end position="108"/>
    </location>
</feature>
<evidence type="ECO:0000256" key="7">
    <source>
        <dbReference type="SAM" id="Phobius"/>
    </source>
</evidence>
<dbReference type="EMBL" id="CAJPWZ010000877">
    <property type="protein sequence ID" value="CAG2202140.1"/>
    <property type="molecule type" value="Genomic_DNA"/>
</dbReference>
<feature type="transmembrane region" description="Helical" evidence="7">
    <location>
        <begin position="673"/>
        <end position="702"/>
    </location>
</feature>
<dbReference type="InterPro" id="IPR003961">
    <property type="entry name" value="FN3_dom"/>
</dbReference>
<dbReference type="InterPro" id="IPR036116">
    <property type="entry name" value="FN3_sf"/>
</dbReference>
<proteinExistence type="predicted"/>
<dbReference type="CDD" id="cd00063">
    <property type="entry name" value="FN3"/>
    <property type="match status" value="1"/>
</dbReference>
<dbReference type="Pfam" id="PF13927">
    <property type="entry name" value="Ig_3"/>
    <property type="match status" value="1"/>
</dbReference>
<evidence type="ECO:0000256" key="2">
    <source>
        <dbReference type="ARBA" id="ARBA00023136"/>
    </source>
</evidence>
<dbReference type="SMART" id="SM00409">
    <property type="entry name" value="IG"/>
    <property type="match status" value="3"/>
</dbReference>
<reference evidence="11" key="1">
    <citation type="submission" date="2021-03" db="EMBL/GenBank/DDBJ databases">
        <authorList>
            <person name="Bekaert M."/>
        </authorList>
    </citation>
    <scope>NUCLEOTIDE SEQUENCE</scope>
</reference>
<gene>
    <name evidence="11" type="ORF">MEDL_16726</name>
</gene>
<keyword evidence="7" id="KW-1133">Transmembrane helix</keyword>
<feature type="transmembrane region" description="Helical" evidence="7">
    <location>
        <begin position="965"/>
        <end position="987"/>
    </location>
</feature>
<dbReference type="SMART" id="SM00408">
    <property type="entry name" value="IGc2"/>
    <property type="match status" value="3"/>
</dbReference>
<evidence type="ECO:0000256" key="1">
    <source>
        <dbReference type="ARBA" id="ARBA00004479"/>
    </source>
</evidence>
<organism evidence="11 12">
    <name type="scientific">Mytilus edulis</name>
    <name type="common">Blue mussel</name>
    <dbReference type="NCBI Taxonomy" id="6550"/>
    <lineage>
        <taxon>Eukaryota</taxon>
        <taxon>Metazoa</taxon>
        <taxon>Spiralia</taxon>
        <taxon>Lophotrochozoa</taxon>
        <taxon>Mollusca</taxon>
        <taxon>Bivalvia</taxon>
        <taxon>Autobranchia</taxon>
        <taxon>Pteriomorphia</taxon>
        <taxon>Mytilida</taxon>
        <taxon>Mytiloidea</taxon>
        <taxon>Mytilidae</taxon>
        <taxon>Mytilinae</taxon>
        <taxon>Mytilus</taxon>
    </lineage>
</organism>
<dbReference type="InterPro" id="IPR003598">
    <property type="entry name" value="Ig_sub2"/>
</dbReference>
<evidence type="ECO:0000256" key="3">
    <source>
        <dbReference type="ARBA" id="ARBA00023157"/>
    </source>
</evidence>
<evidence type="ECO:0000313" key="12">
    <source>
        <dbReference type="Proteomes" id="UP000683360"/>
    </source>
</evidence>
<dbReference type="CDD" id="cd00096">
    <property type="entry name" value="Ig"/>
    <property type="match status" value="1"/>
</dbReference>
<keyword evidence="4" id="KW-0325">Glycoprotein</keyword>
<dbReference type="GO" id="GO:0005911">
    <property type="term" value="C:cell-cell junction"/>
    <property type="evidence" value="ECO:0007669"/>
    <property type="project" value="TreeGrafter"/>
</dbReference>
<dbReference type="Proteomes" id="UP000683360">
    <property type="component" value="Unassembled WGS sequence"/>
</dbReference>
<feature type="region of interest" description="Disordered" evidence="6">
    <location>
        <begin position="839"/>
        <end position="886"/>
    </location>
</feature>
<sequence>MPLEVTFLLVFGWFCCKSIAVPQKNKMYVTKGSEVILDCSNKTVNGIRWSRMLYGENSRNFTIYTDGTSINPDIENKDRFKILKYKSGGKYQLKIRNISEYDEGEYRCSYFQDNIFLRYPSNIRFLNENKAFISGKEGSELKIICLVDSGDPPETLSLQSTDGLSIVGGPGRINHSLRLTYHNPRINFTCKAFNRHMTVPLISKLQLAVKYKPRVRLLEGTHLTLEEGDPLVLTCNFSCYPDQQNISWHHPSYNVNESINILGDHRTLEIYPVTKTHTGTFTCNVINEVGTGTANIYITVQYPPAVIINVSRMTNTLQLDCIPQGLPSVYTFEPWEHTSNTGQHIRFLNGNQNGNLILNPTKQESSLQDTGIYICSVSNGIIDRKGNLNQKGLKSISCNGPPIFGNTNQATIYGTFAQTTVFNFEVFSLEVVDMVIKDNFNQQTFVGREDFRNYTATAVSHYGNTTFHFTLESASLPLSPYNVTFVTLATKIYVRWNRNFNGGYQQRFYVNLFTKEMVQLTQYGPLADTMQSPQLFTIHSVKPGTKYYVQLFSKNKLGQSNFTEVLAVATKDTSRFPSEYVSVIVCAVCILTIVTVSGFNNKWKAKRNSNHEYLTVRSYNFGTVEQFDRKKYFIVAALLIFVFIIVFGVMVLIPKEDQFFECTAQQLYGSRYVYYVIAGFGTQISIIFLVILISILTCFHLWKTYFKIRKIQPMPGTLARRINRGNMKSNRIELDQKSPKRIPSRFINSELSTQERIEDLEGSSDDGDNRTSHIYPQDTNKKIMQTEIANETSIEIFFVSKEDIQYEPWFENGNNSTQMEAGMFVPIDNDFNRFTLATGESSTRSQEDNREKTTKKGVFQDQRAIHFLKNDQNDQTTSSKRKNDVIQNQKAINSFMDDQNDQSSTGESKTDLFQVDQTAMNSSTNNQNDQFTTDIFNCRHNNKSDERQMRRGLKQKFIFKRSWEVRAFVTSIVIAVQTIILTGPFISSFLIEIINGNMLSVTTRFTLFSLSYMHGESQK</sequence>
<evidence type="ECO:0000256" key="4">
    <source>
        <dbReference type="ARBA" id="ARBA00023180"/>
    </source>
</evidence>
<evidence type="ECO:0000313" key="11">
    <source>
        <dbReference type="EMBL" id="CAG2202140.1"/>
    </source>
</evidence>
<dbReference type="GO" id="GO:0050839">
    <property type="term" value="F:cell adhesion molecule binding"/>
    <property type="evidence" value="ECO:0007669"/>
    <property type="project" value="TreeGrafter"/>
</dbReference>
<dbReference type="AlphaFoldDB" id="A0A8S3R5E2"/>
<dbReference type="GO" id="GO:0098609">
    <property type="term" value="P:cell-cell adhesion"/>
    <property type="evidence" value="ECO:0007669"/>
    <property type="project" value="TreeGrafter"/>
</dbReference>
<keyword evidence="7" id="KW-0812">Transmembrane</keyword>
<protein>
    <submittedName>
        <fullName evidence="11">IGSF9B</fullName>
    </submittedName>
</protein>
<dbReference type="PROSITE" id="PS50835">
    <property type="entry name" value="IG_LIKE"/>
    <property type="match status" value="3"/>
</dbReference>
<dbReference type="GO" id="GO:0005886">
    <property type="term" value="C:plasma membrane"/>
    <property type="evidence" value="ECO:0007669"/>
    <property type="project" value="TreeGrafter"/>
</dbReference>
<dbReference type="InterPro" id="IPR003599">
    <property type="entry name" value="Ig_sub"/>
</dbReference>
<dbReference type="SUPFAM" id="SSF49265">
    <property type="entry name" value="Fibronectin type III"/>
    <property type="match status" value="1"/>
</dbReference>
<feature type="transmembrane region" description="Helical" evidence="7">
    <location>
        <begin position="632"/>
        <end position="653"/>
    </location>
</feature>